<evidence type="ECO:0000313" key="4">
    <source>
        <dbReference type="Proteomes" id="UP000664859"/>
    </source>
</evidence>
<evidence type="ECO:0000256" key="1">
    <source>
        <dbReference type="SAM" id="MobiDB-lite"/>
    </source>
</evidence>
<dbReference type="EMBL" id="JAFCMP010000518">
    <property type="protein sequence ID" value="KAG5178072.1"/>
    <property type="molecule type" value="Genomic_DNA"/>
</dbReference>
<sequence>MSALLSLLFACYLVSRVRCTCTRPSTCMSCICVMTTVCTSSCSIDTRSNAFLSAASLKLEVVHPSHHGAPPSPSGLFSVPTSDKRTYRSRQRACE</sequence>
<keyword evidence="2" id="KW-0732">Signal</keyword>
<evidence type="ECO:0000256" key="2">
    <source>
        <dbReference type="SAM" id="SignalP"/>
    </source>
</evidence>
<reference evidence="3" key="1">
    <citation type="submission" date="2021-02" db="EMBL/GenBank/DDBJ databases">
        <title>First Annotated Genome of the Yellow-green Alga Tribonema minus.</title>
        <authorList>
            <person name="Mahan K.M."/>
        </authorList>
    </citation>
    <scope>NUCLEOTIDE SEQUENCE</scope>
    <source>
        <strain evidence="3">UTEX B ZZ1240</strain>
    </source>
</reference>
<protein>
    <recommendedName>
        <fullName evidence="5">Secreted protein</fullName>
    </recommendedName>
</protein>
<evidence type="ECO:0000313" key="3">
    <source>
        <dbReference type="EMBL" id="KAG5178072.1"/>
    </source>
</evidence>
<feature type="chain" id="PRO_5032471220" description="Secreted protein" evidence="2">
    <location>
        <begin position="20"/>
        <end position="95"/>
    </location>
</feature>
<proteinExistence type="predicted"/>
<gene>
    <name evidence="3" type="ORF">JKP88DRAFT_82315</name>
</gene>
<feature type="region of interest" description="Disordered" evidence="1">
    <location>
        <begin position="64"/>
        <end position="95"/>
    </location>
</feature>
<dbReference type="Proteomes" id="UP000664859">
    <property type="component" value="Unassembled WGS sequence"/>
</dbReference>
<evidence type="ECO:0008006" key="5">
    <source>
        <dbReference type="Google" id="ProtNLM"/>
    </source>
</evidence>
<name>A0A835YQA7_9STRA</name>
<accession>A0A835YQA7</accession>
<comment type="caution">
    <text evidence="3">The sequence shown here is derived from an EMBL/GenBank/DDBJ whole genome shotgun (WGS) entry which is preliminary data.</text>
</comment>
<feature type="signal peptide" evidence="2">
    <location>
        <begin position="1"/>
        <end position="19"/>
    </location>
</feature>
<feature type="compositionally biased region" description="Basic and acidic residues" evidence="1">
    <location>
        <begin position="82"/>
        <end position="95"/>
    </location>
</feature>
<keyword evidence="4" id="KW-1185">Reference proteome</keyword>
<dbReference type="AlphaFoldDB" id="A0A835YQA7"/>
<organism evidence="3 4">
    <name type="scientific">Tribonema minus</name>
    <dbReference type="NCBI Taxonomy" id="303371"/>
    <lineage>
        <taxon>Eukaryota</taxon>
        <taxon>Sar</taxon>
        <taxon>Stramenopiles</taxon>
        <taxon>Ochrophyta</taxon>
        <taxon>PX clade</taxon>
        <taxon>Xanthophyceae</taxon>
        <taxon>Tribonematales</taxon>
        <taxon>Tribonemataceae</taxon>
        <taxon>Tribonema</taxon>
    </lineage>
</organism>